<sequence length="154" mass="16742">MDTVEELNGTYFYAGRSNLTASELFFMVFCENVVDQLGLGLVDFGAVVAIVSGRNTLPTRAKPNGAEKGTSYASKASRKVFKKAQFPFGIKLPSVIGGYPPSTIRIRAVANIGTFTGRAIPVVGWVILASDISQITYRTIRDYNAIARGNDKLW</sequence>
<dbReference type="RefSeq" id="WP_015704509.1">
    <property type="nucleotide sequence ID" value="NC_015663.1"/>
</dbReference>
<dbReference type="KEGG" id="eae:EAE_12145"/>
<proteinExistence type="predicted"/>
<dbReference type="Proteomes" id="UP000008881">
    <property type="component" value="Chromosome"/>
</dbReference>
<dbReference type="NCBIfam" id="NF045926">
    <property type="entry name" value="STM2901_fam"/>
    <property type="match status" value="1"/>
</dbReference>
<dbReference type="OrthoDB" id="8815988at2"/>
<dbReference type="eggNOG" id="ENOG502ZUFT">
    <property type="taxonomic scope" value="Bacteria"/>
</dbReference>
<dbReference type="InterPro" id="IPR058064">
    <property type="entry name" value="STM2901-like"/>
</dbReference>
<dbReference type="Pfam" id="PF26636">
    <property type="entry name" value="DUF8209"/>
    <property type="match status" value="1"/>
</dbReference>
<dbReference type="GeneID" id="72830761"/>
<dbReference type="AlphaFoldDB" id="A0A0H3FRQ9"/>
<protein>
    <submittedName>
        <fullName evidence="1">Putative phage membrane protein</fullName>
    </submittedName>
</protein>
<gene>
    <name evidence="1" type="ordered locus">EAE_12145</name>
</gene>
<reference evidence="1 2" key="1">
    <citation type="journal article" date="2012" name="J. Bacteriol.">
        <title>Complete genome sequence of Enterobacter aerogenes KCTC 2190.</title>
        <authorList>
            <person name="Shin S.H."/>
            <person name="Kim S."/>
            <person name="Kim J.Y."/>
            <person name="Lee S."/>
            <person name="Um Y."/>
            <person name="Oh M.K."/>
            <person name="Kim Y.R."/>
            <person name="Lee J."/>
            <person name="Yang K.S."/>
        </authorList>
    </citation>
    <scope>NUCLEOTIDE SEQUENCE [LARGE SCALE GENOMIC DNA]</scope>
    <source>
        <strain evidence="1 2">KCTC 2190</strain>
    </source>
</reference>
<evidence type="ECO:0000313" key="1">
    <source>
        <dbReference type="EMBL" id="AEG97343.1"/>
    </source>
</evidence>
<name>A0A0H3FRQ9_KLEAK</name>
<organism evidence="1 2">
    <name type="scientific">Klebsiella aerogenes (strain ATCC 13048 / DSM 30053 / CCUG 1429 / JCM 1235 / KCTC 2190 / NBRC 13534 / NCIMB 10102 / NCTC 10006 / CDC 819-56)</name>
    <name type="common">Enterobacter aerogenes</name>
    <dbReference type="NCBI Taxonomy" id="1028307"/>
    <lineage>
        <taxon>Bacteria</taxon>
        <taxon>Pseudomonadati</taxon>
        <taxon>Pseudomonadota</taxon>
        <taxon>Gammaproteobacteria</taxon>
        <taxon>Enterobacterales</taxon>
        <taxon>Enterobacteriaceae</taxon>
        <taxon>Klebsiella/Raoultella group</taxon>
        <taxon>Klebsiella</taxon>
    </lineage>
</organism>
<dbReference type="HOGENOM" id="CLU_145939_0_0_6"/>
<evidence type="ECO:0000313" key="2">
    <source>
        <dbReference type="Proteomes" id="UP000008881"/>
    </source>
</evidence>
<dbReference type="InterPro" id="IPR058522">
    <property type="entry name" value="DUF8209"/>
</dbReference>
<dbReference type="EMBL" id="CP002824">
    <property type="protein sequence ID" value="AEG97343.1"/>
    <property type="molecule type" value="Genomic_DNA"/>
</dbReference>
<keyword evidence="2" id="KW-1185">Reference proteome</keyword>
<accession>A0A0H3FRQ9</accession>